<dbReference type="Proteomes" id="UP000321224">
    <property type="component" value="Unassembled WGS sequence"/>
</dbReference>
<dbReference type="Proteomes" id="UP000198717">
    <property type="component" value="Unassembled WGS sequence"/>
</dbReference>
<keyword evidence="4" id="KW-1185">Reference proteome</keyword>
<name>A0A511HA58_9BACT</name>
<evidence type="ECO:0000256" key="1">
    <source>
        <dbReference type="SAM" id="MobiDB-lite"/>
    </source>
</evidence>
<reference evidence="3 4" key="1">
    <citation type="submission" date="2016-10" db="EMBL/GenBank/DDBJ databases">
        <authorList>
            <person name="Varghese N."/>
            <person name="Submissions S."/>
        </authorList>
    </citation>
    <scope>NUCLEOTIDE SEQUENCE [LARGE SCALE GENOMIC DNA]</scope>
    <source>
        <strain evidence="3 4">DSM 2260</strain>
    </source>
</reference>
<accession>A0A511HA58</accession>
<feature type="compositionally biased region" description="Low complexity" evidence="1">
    <location>
        <begin position="203"/>
        <end position="217"/>
    </location>
</feature>
<evidence type="ECO:0000313" key="5">
    <source>
        <dbReference type="Proteomes" id="UP000321224"/>
    </source>
</evidence>
<protein>
    <submittedName>
        <fullName evidence="2">Uncharacterized protein</fullName>
    </submittedName>
</protein>
<feature type="region of interest" description="Disordered" evidence="1">
    <location>
        <begin position="196"/>
        <end position="219"/>
    </location>
</feature>
<organism evidence="2 5">
    <name type="scientific">Myxococcus virescens</name>
    <dbReference type="NCBI Taxonomy" id="83456"/>
    <lineage>
        <taxon>Bacteria</taxon>
        <taxon>Pseudomonadati</taxon>
        <taxon>Myxococcota</taxon>
        <taxon>Myxococcia</taxon>
        <taxon>Myxococcales</taxon>
        <taxon>Cystobacterineae</taxon>
        <taxon>Myxococcaceae</taxon>
        <taxon>Myxococcus</taxon>
    </lineage>
</organism>
<dbReference type="EMBL" id="FNAJ01000015">
    <property type="protein sequence ID" value="SDE93094.1"/>
    <property type="molecule type" value="Genomic_DNA"/>
</dbReference>
<proteinExistence type="predicted"/>
<evidence type="ECO:0000313" key="4">
    <source>
        <dbReference type="Proteomes" id="UP000198717"/>
    </source>
</evidence>
<evidence type="ECO:0000313" key="2">
    <source>
        <dbReference type="EMBL" id="GEL70436.1"/>
    </source>
</evidence>
<reference evidence="2 5" key="2">
    <citation type="submission" date="2019-07" db="EMBL/GenBank/DDBJ databases">
        <title>Whole genome shotgun sequence of Myxococcus virescens NBRC 100334.</title>
        <authorList>
            <person name="Hosoyama A."/>
            <person name="Uohara A."/>
            <person name="Ohji S."/>
            <person name="Ichikawa N."/>
        </authorList>
    </citation>
    <scope>NUCLEOTIDE SEQUENCE [LARGE SCALE GENOMIC DNA]</scope>
    <source>
        <strain evidence="2 5">NBRC 100334</strain>
    </source>
</reference>
<sequence>MSDWKRLQELNGGDAIWYSEPQLDVKDEVWLYSAGGELRVWSAGTLYKPEPKALKVSAPVTGRFTLFKLLSQLFVDVEVRGEKAVVRRGTLNGAHLVSLCDASDVEALVARYRKLGFRDGTPWNANRKRITVREYRKGASTQWVIWVDGNRTVENYRKETAAGSREAAIQRAEQRIRAQEKAGFVLRNVELRDAAHSNPEPAAPKGAPKKPAAPKAPTFSKPQDAFAAVDTAIAMLKDLHARYPKAHFVAEHLDVKKEPKRMGSLDQNLSFFKRVYKHRIGRWNGVKALKPRKTESSWDYFLRVYGSITWIVDNAVDNGLPTFPCGNVSGGGWSCLEIADDVYDLDGLVEATGNAELERLTVFHGGWHTGRSFAFDLRTKSPTREHAVVGFDESIQKLPRMTKPERIQPFGFWLHKRVTQLTRIVEGNLREVL</sequence>
<dbReference type="EMBL" id="BJVY01000009">
    <property type="protein sequence ID" value="GEL70436.1"/>
    <property type="molecule type" value="Genomic_DNA"/>
</dbReference>
<evidence type="ECO:0000313" key="3">
    <source>
        <dbReference type="EMBL" id="SDE93094.1"/>
    </source>
</evidence>
<gene>
    <name evidence="2" type="ORF">MVI01_22200</name>
    <name evidence="3" type="ORF">SAMN04488504_1157</name>
</gene>
<comment type="caution">
    <text evidence="2">The sequence shown here is derived from an EMBL/GenBank/DDBJ whole genome shotgun (WGS) entry which is preliminary data.</text>
</comment>
<dbReference type="RefSeq" id="WP_244172147.1">
    <property type="nucleotide sequence ID" value="NZ_BJVY01000009.1"/>
</dbReference>
<dbReference type="AlphaFoldDB" id="A0A511HA58"/>